<comment type="caution">
    <text evidence="1">The sequence shown here is derived from an EMBL/GenBank/DDBJ whole genome shotgun (WGS) entry which is preliminary data.</text>
</comment>
<proteinExistence type="predicted"/>
<evidence type="ECO:0000313" key="2">
    <source>
        <dbReference type="Proteomes" id="UP000050277"/>
    </source>
</evidence>
<sequence>MKEMITFPNITSSDFAKEYNKYQDPNIGTRPLSPLRREVVGCEGHEFHPDPSSFNETDVRGLGIIILRVARP</sequence>
<evidence type="ECO:0000313" key="1">
    <source>
        <dbReference type="EMBL" id="KPL89977.1"/>
    </source>
</evidence>
<reference evidence="1 2" key="1">
    <citation type="submission" date="2015-07" db="EMBL/GenBank/DDBJ databases">
        <title>Whole genome sequence of Herpetosiphon geysericola DSM 7119.</title>
        <authorList>
            <person name="Hemp J."/>
            <person name="Ward L.M."/>
            <person name="Pace L.A."/>
            <person name="Fischer W.W."/>
        </authorList>
    </citation>
    <scope>NUCLEOTIDE SEQUENCE [LARGE SCALE GENOMIC DNA]</scope>
    <source>
        <strain evidence="1 2">DSM 7119</strain>
    </source>
</reference>
<dbReference type="EMBL" id="LGKP01000014">
    <property type="protein sequence ID" value="KPL89977.1"/>
    <property type="molecule type" value="Genomic_DNA"/>
</dbReference>
<dbReference type="Proteomes" id="UP000050277">
    <property type="component" value="Unassembled WGS sequence"/>
</dbReference>
<keyword evidence="2" id="KW-1185">Reference proteome</keyword>
<dbReference type="AlphaFoldDB" id="A0A0P6YZU4"/>
<protein>
    <submittedName>
        <fullName evidence="1">Uncharacterized protein</fullName>
    </submittedName>
</protein>
<accession>A0A0P6YZU4</accession>
<organism evidence="1 2">
    <name type="scientific">Herpetosiphon geysericola</name>
    <dbReference type="NCBI Taxonomy" id="70996"/>
    <lineage>
        <taxon>Bacteria</taxon>
        <taxon>Bacillati</taxon>
        <taxon>Chloroflexota</taxon>
        <taxon>Chloroflexia</taxon>
        <taxon>Herpetosiphonales</taxon>
        <taxon>Herpetosiphonaceae</taxon>
        <taxon>Herpetosiphon</taxon>
    </lineage>
</organism>
<name>A0A0P6YZU4_9CHLR</name>
<gene>
    <name evidence="1" type="ORF">SE18_08450</name>
</gene>